<dbReference type="InterPro" id="IPR011042">
    <property type="entry name" value="6-blade_b-propeller_TolB-like"/>
</dbReference>
<dbReference type="Proteomes" id="UP000292452">
    <property type="component" value="Unassembled WGS sequence"/>
</dbReference>
<comment type="caution">
    <text evidence="5">The sequence shown here is derived from an EMBL/GenBank/DDBJ whole genome shotgun (WGS) entry which is preliminary data.</text>
</comment>
<evidence type="ECO:0000256" key="2">
    <source>
        <dbReference type="PIRSR" id="PIRSR605511-1"/>
    </source>
</evidence>
<sequence length="309" mass="32397">MNSPSPAEPVWSDRLDLGEGIRWLPGGPVLVDIPGGRLLRGPLGHQDGPLDELARLDVPLGAVAPVAGRPGQWIAAAGTGICLFRTGHTRARHAAPHWLARPEDTSPVPIRMNDGTADPHGRFWAGSMPYAADEGAGSLYRVDHDGSVHRVFDGLTVPNGPAFRADGTALYLADSARGTILMCRIDPRTGEPAHAPEEFATVRAGYPDGMAVDIEGGVWSAIWGEGRVHHYRADGTLDQVLPLPARQPAGLCLGGDDLRTLYITTARTGLTAPAPADGAVFTARAAVPGFPTAAFRPAATLFGGAPACR</sequence>
<dbReference type="AlphaFoldDB" id="A0A4Q9HNG3"/>
<dbReference type="GO" id="GO:0004341">
    <property type="term" value="F:gluconolactonase activity"/>
    <property type="evidence" value="ECO:0007669"/>
    <property type="project" value="TreeGrafter"/>
</dbReference>
<gene>
    <name evidence="5" type="ORF">EYS09_30575</name>
</gene>
<feature type="binding site" evidence="3">
    <location>
        <position position="19"/>
    </location>
    <ligand>
        <name>a divalent metal cation</name>
        <dbReference type="ChEBI" id="CHEBI:60240"/>
    </ligand>
</feature>
<dbReference type="Pfam" id="PF08450">
    <property type="entry name" value="SGL"/>
    <property type="match status" value="1"/>
</dbReference>
<feature type="binding site" evidence="3">
    <location>
        <position position="111"/>
    </location>
    <ligand>
        <name>substrate</name>
    </ligand>
</feature>
<dbReference type="GO" id="GO:0005509">
    <property type="term" value="F:calcium ion binding"/>
    <property type="evidence" value="ECO:0007669"/>
    <property type="project" value="TreeGrafter"/>
</dbReference>
<dbReference type="PRINTS" id="PR01790">
    <property type="entry name" value="SMP30FAMILY"/>
</dbReference>
<protein>
    <submittedName>
        <fullName evidence="5">SMP-30/gluconolactonase/LRE family protein</fullName>
    </submittedName>
</protein>
<dbReference type="Gene3D" id="2.120.10.30">
    <property type="entry name" value="TolB, C-terminal domain"/>
    <property type="match status" value="1"/>
</dbReference>
<comment type="cofactor">
    <cofactor evidence="3">
        <name>Zn(2+)</name>
        <dbReference type="ChEBI" id="CHEBI:29105"/>
    </cofactor>
    <text evidence="3">Binds 1 divalent metal cation per subunit.</text>
</comment>
<keyword evidence="3" id="KW-0479">Metal-binding</keyword>
<keyword evidence="6" id="KW-1185">Reference proteome</keyword>
<evidence type="ECO:0000259" key="4">
    <source>
        <dbReference type="Pfam" id="PF08450"/>
    </source>
</evidence>
<dbReference type="PANTHER" id="PTHR10907">
    <property type="entry name" value="REGUCALCIN"/>
    <property type="match status" value="1"/>
</dbReference>
<dbReference type="GO" id="GO:0019853">
    <property type="term" value="P:L-ascorbic acid biosynthetic process"/>
    <property type="evidence" value="ECO:0007669"/>
    <property type="project" value="TreeGrafter"/>
</dbReference>
<name>A0A4Q9HNG3_STRKA</name>
<organism evidence="5 6">
    <name type="scientific">Streptomyces kasugaensis</name>
    <dbReference type="NCBI Taxonomy" id="1946"/>
    <lineage>
        <taxon>Bacteria</taxon>
        <taxon>Bacillati</taxon>
        <taxon>Actinomycetota</taxon>
        <taxon>Actinomycetes</taxon>
        <taxon>Kitasatosporales</taxon>
        <taxon>Streptomycetaceae</taxon>
        <taxon>Streptomyces</taxon>
    </lineage>
</organism>
<dbReference type="InterPro" id="IPR013658">
    <property type="entry name" value="SGL"/>
</dbReference>
<evidence type="ECO:0000313" key="5">
    <source>
        <dbReference type="EMBL" id="TBO55939.1"/>
    </source>
</evidence>
<comment type="similarity">
    <text evidence="1">Belongs to the SMP-30/CGR1 family.</text>
</comment>
<keyword evidence="3" id="KW-0862">Zinc</keyword>
<feature type="binding site" evidence="3">
    <location>
        <position position="113"/>
    </location>
    <ligand>
        <name>substrate</name>
    </ligand>
</feature>
<dbReference type="SUPFAM" id="SSF63829">
    <property type="entry name" value="Calcium-dependent phosphotriesterase"/>
    <property type="match status" value="1"/>
</dbReference>
<dbReference type="RefSeq" id="WP_131125643.1">
    <property type="nucleotide sequence ID" value="NZ_SIXH01000415.1"/>
</dbReference>
<dbReference type="PANTHER" id="PTHR10907:SF47">
    <property type="entry name" value="REGUCALCIN"/>
    <property type="match status" value="1"/>
</dbReference>
<evidence type="ECO:0000256" key="3">
    <source>
        <dbReference type="PIRSR" id="PIRSR605511-2"/>
    </source>
</evidence>
<feature type="active site" description="Proton donor/acceptor" evidence="2">
    <location>
        <position position="208"/>
    </location>
</feature>
<proteinExistence type="inferred from homology"/>
<evidence type="ECO:0000313" key="6">
    <source>
        <dbReference type="Proteomes" id="UP000292452"/>
    </source>
</evidence>
<dbReference type="InterPro" id="IPR005511">
    <property type="entry name" value="SMP-30"/>
</dbReference>
<feature type="binding site" evidence="3">
    <location>
        <position position="159"/>
    </location>
    <ligand>
        <name>a divalent metal cation</name>
        <dbReference type="ChEBI" id="CHEBI:60240"/>
    </ligand>
</feature>
<feature type="binding site" evidence="3">
    <location>
        <position position="208"/>
    </location>
    <ligand>
        <name>a divalent metal cation</name>
        <dbReference type="ChEBI" id="CHEBI:60240"/>
    </ligand>
</feature>
<accession>A0A4Q9HNG3</accession>
<reference evidence="5 6" key="1">
    <citation type="submission" date="2019-02" db="EMBL/GenBank/DDBJ databases">
        <title>Draft Genome Sequence of Streptomyces sp. AM-2504, identified by 16S rRNA comparative analysis as a Streptomyces Kasugaensis strain.</title>
        <authorList>
            <person name="Napolioni V."/>
            <person name="Giuliodori A.M."/>
            <person name="Spurio R."/>
            <person name="Fabbretti A."/>
        </authorList>
    </citation>
    <scope>NUCLEOTIDE SEQUENCE [LARGE SCALE GENOMIC DNA]</scope>
    <source>
        <strain evidence="5 6">AM-2504</strain>
    </source>
</reference>
<feature type="domain" description="SMP-30/Gluconolactonase/LRE-like region" evidence="4">
    <location>
        <begin position="17"/>
        <end position="267"/>
    </location>
</feature>
<evidence type="ECO:0000256" key="1">
    <source>
        <dbReference type="ARBA" id="ARBA00008853"/>
    </source>
</evidence>
<dbReference type="EMBL" id="SIXH01000415">
    <property type="protein sequence ID" value="TBO55939.1"/>
    <property type="molecule type" value="Genomic_DNA"/>
</dbReference>